<evidence type="ECO:0000313" key="1">
    <source>
        <dbReference type="EMBL" id="CBX72896.1"/>
    </source>
</evidence>
<name>F4N488_YEREN</name>
<sequence>MLQQMAITSEIEKYSGNLLTLFRSQSCHKFYFSGSHSQN</sequence>
<dbReference type="EMBL" id="FR718709">
    <property type="protein sequence ID" value="CBX72896.1"/>
    <property type="molecule type" value="Genomic_DNA"/>
</dbReference>
<proteinExistence type="predicted"/>
<dbReference type="AlphaFoldDB" id="F4N488"/>
<protein>
    <submittedName>
        <fullName evidence="1">Uncharacterized protein</fullName>
    </submittedName>
</protein>
<gene>
    <name evidence="1" type="ORF">YEW_GE25940</name>
</gene>
<accession>F4N488</accession>
<organism evidence="1">
    <name type="scientific">Yersinia enterocolitica W22703</name>
    <dbReference type="NCBI Taxonomy" id="913028"/>
    <lineage>
        <taxon>Bacteria</taxon>
        <taxon>Pseudomonadati</taxon>
        <taxon>Pseudomonadota</taxon>
        <taxon>Gammaproteobacteria</taxon>
        <taxon>Enterobacterales</taxon>
        <taxon>Yersiniaceae</taxon>
        <taxon>Yersinia</taxon>
    </lineage>
</organism>
<reference evidence="1" key="1">
    <citation type="journal article" date="2011" name="BMC Genomics">
        <title>Shotgun sequencing of Yersinia enterocolitica strain W22703 (biotype 2, serotype O:9): genomic evidence for oscillation between invertebrates and mammals.</title>
        <authorList>
            <person name="Fuchs T.M."/>
            <person name="Brandt K."/>
            <person name="Starke M."/>
            <person name="Rattei T."/>
        </authorList>
    </citation>
    <scope>NUCLEOTIDE SEQUENCE</scope>
</reference>